<accession>A0AAD5QUR2</accession>
<sequence length="71" mass="8103">MEANKKSVFHVRGIDLLLGKWQEVLEAERKHSTTVRTDVRCIRELSAQNPPIKIALAKEFTGMLDRLTEIA</sequence>
<keyword evidence="2" id="KW-1185">Reference proteome</keyword>
<dbReference type="EMBL" id="JAHQIW010003769">
    <property type="protein sequence ID" value="KAJ1360056.1"/>
    <property type="molecule type" value="Genomic_DNA"/>
</dbReference>
<comment type="caution">
    <text evidence="1">The sequence shown here is derived from an EMBL/GenBank/DDBJ whole genome shotgun (WGS) entry which is preliminary data.</text>
</comment>
<dbReference type="AlphaFoldDB" id="A0AAD5QUR2"/>
<organism evidence="1 2">
    <name type="scientific">Parelaphostrongylus tenuis</name>
    <name type="common">Meningeal worm</name>
    <dbReference type="NCBI Taxonomy" id="148309"/>
    <lineage>
        <taxon>Eukaryota</taxon>
        <taxon>Metazoa</taxon>
        <taxon>Ecdysozoa</taxon>
        <taxon>Nematoda</taxon>
        <taxon>Chromadorea</taxon>
        <taxon>Rhabditida</taxon>
        <taxon>Rhabditina</taxon>
        <taxon>Rhabditomorpha</taxon>
        <taxon>Strongyloidea</taxon>
        <taxon>Metastrongylidae</taxon>
        <taxon>Parelaphostrongylus</taxon>
    </lineage>
</organism>
<proteinExistence type="predicted"/>
<dbReference type="Proteomes" id="UP001196413">
    <property type="component" value="Unassembled WGS sequence"/>
</dbReference>
<evidence type="ECO:0000313" key="2">
    <source>
        <dbReference type="Proteomes" id="UP001196413"/>
    </source>
</evidence>
<reference evidence="1" key="1">
    <citation type="submission" date="2021-06" db="EMBL/GenBank/DDBJ databases">
        <title>Parelaphostrongylus tenuis whole genome reference sequence.</title>
        <authorList>
            <person name="Garwood T.J."/>
            <person name="Larsen P.A."/>
            <person name="Fountain-Jones N.M."/>
            <person name="Garbe J.R."/>
            <person name="Macchietto M.G."/>
            <person name="Kania S.A."/>
            <person name="Gerhold R.W."/>
            <person name="Richards J.E."/>
            <person name="Wolf T.M."/>
        </authorList>
    </citation>
    <scope>NUCLEOTIDE SEQUENCE</scope>
    <source>
        <strain evidence="1">MNPRO001-30</strain>
        <tissue evidence="1">Meninges</tissue>
    </source>
</reference>
<evidence type="ECO:0000313" key="1">
    <source>
        <dbReference type="EMBL" id="KAJ1360056.1"/>
    </source>
</evidence>
<protein>
    <submittedName>
        <fullName evidence="1">Uncharacterized protein</fullName>
    </submittedName>
</protein>
<name>A0AAD5QUR2_PARTN</name>
<gene>
    <name evidence="1" type="ORF">KIN20_018936</name>
</gene>